<reference evidence="14 15" key="1">
    <citation type="submission" date="2018-09" db="EMBL/GenBank/DDBJ databases">
        <title>Comparative genomics of Leucobacter spp.</title>
        <authorList>
            <person name="Reis A.C."/>
            <person name="Kolvenbach B.A."/>
            <person name="Corvini P.F.X."/>
            <person name="Nunes O.C."/>
        </authorList>
    </citation>
    <scope>NUCLEOTIDE SEQUENCE [LARGE SCALE GENOMIC DNA]</scope>
    <source>
        <strain evidence="14 15">TAN 31504</strain>
    </source>
</reference>
<feature type="domain" description="Anti-sigma K factor RskA C-terminal" evidence="13">
    <location>
        <begin position="137"/>
        <end position="267"/>
    </location>
</feature>
<evidence type="ECO:0000259" key="13">
    <source>
        <dbReference type="Pfam" id="PF10099"/>
    </source>
</evidence>
<dbReference type="InterPro" id="IPR051474">
    <property type="entry name" value="Anti-sigma-K/W_factor"/>
</dbReference>
<evidence type="ECO:0000256" key="5">
    <source>
        <dbReference type="ARBA" id="ARBA00022989"/>
    </source>
</evidence>
<evidence type="ECO:0000256" key="11">
    <source>
        <dbReference type="SAM" id="MobiDB-lite"/>
    </source>
</evidence>
<dbReference type="Proteomes" id="UP001645859">
    <property type="component" value="Unassembled WGS sequence"/>
</dbReference>
<feature type="region of interest" description="Disordered" evidence="11">
    <location>
        <begin position="78"/>
        <end position="99"/>
    </location>
</feature>
<name>A0ABS1SF75_9MICO</name>
<dbReference type="RefSeq" id="WP_202344237.1">
    <property type="nucleotide sequence ID" value="NZ_BAAAPI010000013.1"/>
</dbReference>
<dbReference type="Gene3D" id="1.10.10.1320">
    <property type="entry name" value="Anti-sigma factor, zinc-finger domain"/>
    <property type="match status" value="1"/>
</dbReference>
<evidence type="ECO:0000256" key="9">
    <source>
        <dbReference type="ARBA" id="ARBA00029829"/>
    </source>
</evidence>
<evidence type="ECO:0000256" key="2">
    <source>
        <dbReference type="ARBA" id="ARBA00004236"/>
    </source>
</evidence>
<evidence type="ECO:0000313" key="14">
    <source>
        <dbReference type="EMBL" id="MBL3678967.1"/>
    </source>
</evidence>
<evidence type="ECO:0000256" key="10">
    <source>
        <dbReference type="ARBA" id="ARBA00030803"/>
    </source>
</evidence>
<keyword evidence="15" id="KW-1185">Reference proteome</keyword>
<keyword evidence="3" id="KW-1003">Cell membrane</keyword>
<organism evidence="14 15">
    <name type="scientific">Leucobacter chromiireducens subsp. solipictus</name>
    <dbReference type="NCBI Taxonomy" id="398235"/>
    <lineage>
        <taxon>Bacteria</taxon>
        <taxon>Bacillati</taxon>
        <taxon>Actinomycetota</taxon>
        <taxon>Actinomycetes</taxon>
        <taxon>Micrococcales</taxon>
        <taxon>Microbacteriaceae</taxon>
        <taxon>Leucobacter</taxon>
    </lineage>
</organism>
<sequence length="287" mass="30056">MTELEFRELSAVRALHALSPDEEQAFSQALAAHPEWQRIVDEDRATAAELSAVAAPVAPPPAARAAILDAIATTPQFEEPPLWGESRPAPRQVPPPSRPAAARIPELEELDADEYADEQTQTSRSRRSVGWLLVAGMVAVLLAVSFSFPLSGLLTPRDPVVVALDAVASAPDAETSTVRIAGAGSATLHWSDSVGQAVLLADGLPQLDADRDFELWIVRDSQPVSLGVVRPDAEQNAAVLAAGFRPGDAVAVTVEERGGSPTRLPTTDPILAIATPAADPEAGGIGT</sequence>
<evidence type="ECO:0000256" key="3">
    <source>
        <dbReference type="ARBA" id="ARBA00022475"/>
    </source>
</evidence>
<keyword evidence="6" id="KW-0805">Transcription regulation</keyword>
<evidence type="ECO:0000256" key="8">
    <source>
        <dbReference type="ARBA" id="ARBA00023163"/>
    </source>
</evidence>
<keyword evidence="5 12" id="KW-1133">Transmembrane helix</keyword>
<comment type="subcellular location">
    <subcellularLocation>
        <location evidence="2">Cell membrane</location>
    </subcellularLocation>
    <subcellularLocation>
        <location evidence="1">Membrane</location>
        <topology evidence="1">Single-pass membrane protein</topology>
    </subcellularLocation>
</comment>
<proteinExistence type="predicted"/>
<keyword evidence="8" id="KW-0804">Transcription</keyword>
<dbReference type="EMBL" id="QYAC01000003">
    <property type="protein sequence ID" value="MBL3678967.1"/>
    <property type="molecule type" value="Genomic_DNA"/>
</dbReference>
<accession>A0ABS1SF75</accession>
<evidence type="ECO:0000256" key="7">
    <source>
        <dbReference type="ARBA" id="ARBA00023136"/>
    </source>
</evidence>
<evidence type="ECO:0000256" key="12">
    <source>
        <dbReference type="SAM" id="Phobius"/>
    </source>
</evidence>
<evidence type="ECO:0000256" key="4">
    <source>
        <dbReference type="ARBA" id="ARBA00022692"/>
    </source>
</evidence>
<comment type="caution">
    <text evidence="14">The sequence shown here is derived from an EMBL/GenBank/DDBJ whole genome shotgun (WGS) entry which is preliminary data.</text>
</comment>
<evidence type="ECO:0000256" key="1">
    <source>
        <dbReference type="ARBA" id="ARBA00004167"/>
    </source>
</evidence>
<dbReference type="InterPro" id="IPR041916">
    <property type="entry name" value="Anti_sigma_zinc_sf"/>
</dbReference>
<dbReference type="Pfam" id="PF10099">
    <property type="entry name" value="RskA_C"/>
    <property type="match status" value="1"/>
</dbReference>
<feature type="transmembrane region" description="Helical" evidence="12">
    <location>
        <begin position="129"/>
        <end position="150"/>
    </location>
</feature>
<keyword evidence="7 12" id="KW-0472">Membrane</keyword>
<protein>
    <recommendedName>
        <fullName evidence="10">Regulator of SigK</fullName>
    </recommendedName>
    <alternativeName>
        <fullName evidence="9">Sigma-K anti-sigma factor RskA</fullName>
    </alternativeName>
</protein>
<evidence type="ECO:0000313" key="15">
    <source>
        <dbReference type="Proteomes" id="UP001645859"/>
    </source>
</evidence>
<gene>
    <name evidence="14" type="ORF">D3230_06605</name>
</gene>
<dbReference type="PANTHER" id="PTHR37461">
    <property type="entry name" value="ANTI-SIGMA-K FACTOR RSKA"/>
    <property type="match status" value="1"/>
</dbReference>
<dbReference type="PANTHER" id="PTHR37461:SF1">
    <property type="entry name" value="ANTI-SIGMA-K FACTOR RSKA"/>
    <property type="match status" value="1"/>
</dbReference>
<keyword evidence="4 12" id="KW-0812">Transmembrane</keyword>
<evidence type="ECO:0000256" key="6">
    <source>
        <dbReference type="ARBA" id="ARBA00023015"/>
    </source>
</evidence>
<dbReference type="InterPro" id="IPR018764">
    <property type="entry name" value="RskA_C"/>
</dbReference>